<evidence type="ECO:0000256" key="4">
    <source>
        <dbReference type="SAM" id="MobiDB-lite"/>
    </source>
</evidence>
<dbReference type="Gene3D" id="3.40.470.10">
    <property type="entry name" value="Uracil-DNA glycosylase-like domain"/>
    <property type="match status" value="1"/>
</dbReference>
<dbReference type="PANTHER" id="PTHR43146:SF1">
    <property type="entry name" value="CANCER-RELATED NUCLEOSIDE-TRIPHOSPHATASE"/>
    <property type="match status" value="1"/>
</dbReference>
<dbReference type="EMBL" id="CP001327">
    <property type="protein sequence ID" value="ACO64011.1"/>
    <property type="molecule type" value="Genomic_DNA"/>
</dbReference>
<dbReference type="Gene3D" id="3.40.50.300">
    <property type="entry name" value="P-loop containing nucleotide triphosphate hydrolases"/>
    <property type="match status" value="1"/>
</dbReference>
<keyword evidence="3" id="KW-0067">ATP-binding</keyword>
<reference evidence="5 6" key="1">
    <citation type="journal article" date="2009" name="Science">
        <title>Green evolution and dynamic adaptations revealed by genomes of the marine picoeukaryotes Micromonas.</title>
        <authorList>
            <person name="Worden A.Z."/>
            <person name="Lee J.H."/>
            <person name="Mock T."/>
            <person name="Rouze P."/>
            <person name="Simmons M.P."/>
            <person name="Aerts A.L."/>
            <person name="Allen A.E."/>
            <person name="Cuvelier M.L."/>
            <person name="Derelle E."/>
            <person name="Everett M.V."/>
            <person name="Foulon E."/>
            <person name="Grimwood J."/>
            <person name="Gundlach H."/>
            <person name="Henrissat B."/>
            <person name="Napoli C."/>
            <person name="McDonald S.M."/>
            <person name="Parker M.S."/>
            <person name="Rombauts S."/>
            <person name="Salamov A."/>
            <person name="Von Dassow P."/>
            <person name="Badger J.H."/>
            <person name="Coutinho P.M."/>
            <person name="Demir E."/>
            <person name="Dubchak I."/>
            <person name="Gentemann C."/>
            <person name="Eikrem W."/>
            <person name="Gready J.E."/>
            <person name="John U."/>
            <person name="Lanier W."/>
            <person name="Lindquist E.A."/>
            <person name="Lucas S."/>
            <person name="Mayer K.F."/>
            <person name="Moreau H."/>
            <person name="Not F."/>
            <person name="Otillar R."/>
            <person name="Panaud O."/>
            <person name="Pangilinan J."/>
            <person name="Paulsen I."/>
            <person name="Piegu B."/>
            <person name="Poliakov A."/>
            <person name="Robbens S."/>
            <person name="Schmutz J."/>
            <person name="Toulza E."/>
            <person name="Wyss T."/>
            <person name="Zelensky A."/>
            <person name="Zhou K."/>
            <person name="Armbrust E.V."/>
            <person name="Bhattacharya D."/>
            <person name="Goodenough U.W."/>
            <person name="Van de Peer Y."/>
            <person name="Grigoriev I.V."/>
        </authorList>
    </citation>
    <scope>NUCLEOTIDE SEQUENCE [LARGE SCALE GENOMIC DNA]</scope>
    <source>
        <strain evidence="6">RCC299 / NOUM17</strain>
    </source>
</reference>
<protein>
    <recommendedName>
        <fullName evidence="7">AAA+ ATPase domain-containing protein</fullName>
    </recommendedName>
</protein>
<evidence type="ECO:0000256" key="3">
    <source>
        <dbReference type="ARBA" id="ARBA00022840"/>
    </source>
</evidence>
<dbReference type="OrthoDB" id="446244at2759"/>
<dbReference type="Pfam" id="PF03266">
    <property type="entry name" value="NTPase_1"/>
    <property type="match status" value="1"/>
</dbReference>
<feature type="compositionally biased region" description="Low complexity" evidence="4">
    <location>
        <begin position="229"/>
        <end position="238"/>
    </location>
</feature>
<evidence type="ECO:0000313" key="5">
    <source>
        <dbReference type="EMBL" id="ACO64011.1"/>
    </source>
</evidence>
<keyword evidence="1" id="KW-0547">Nucleotide-binding</keyword>
<dbReference type="RefSeq" id="XP_002502753.1">
    <property type="nucleotide sequence ID" value="XM_002502707.1"/>
</dbReference>
<dbReference type="GeneID" id="8244390"/>
<dbReference type="InterPro" id="IPR036895">
    <property type="entry name" value="Uracil-DNA_glycosylase-like_sf"/>
</dbReference>
<dbReference type="AlphaFoldDB" id="C1E7N0"/>
<dbReference type="InParanoid" id="C1E7N0"/>
<evidence type="ECO:0000256" key="1">
    <source>
        <dbReference type="ARBA" id="ARBA00022741"/>
    </source>
</evidence>
<name>C1E7N0_MICCC</name>
<evidence type="ECO:0008006" key="7">
    <source>
        <dbReference type="Google" id="ProtNLM"/>
    </source>
</evidence>
<evidence type="ECO:0000256" key="2">
    <source>
        <dbReference type="ARBA" id="ARBA00022801"/>
    </source>
</evidence>
<dbReference type="GO" id="GO:0005524">
    <property type="term" value="F:ATP binding"/>
    <property type="evidence" value="ECO:0007669"/>
    <property type="project" value="UniProtKB-KW"/>
</dbReference>
<evidence type="ECO:0000313" key="6">
    <source>
        <dbReference type="Proteomes" id="UP000002009"/>
    </source>
</evidence>
<organism evidence="5 6">
    <name type="scientific">Micromonas commoda (strain RCC299 / NOUM17 / CCMP2709)</name>
    <name type="common">Picoplanktonic green alga</name>
    <dbReference type="NCBI Taxonomy" id="296587"/>
    <lineage>
        <taxon>Eukaryota</taxon>
        <taxon>Viridiplantae</taxon>
        <taxon>Chlorophyta</taxon>
        <taxon>Mamiellophyceae</taxon>
        <taxon>Mamiellales</taxon>
        <taxon>Mamiellaceae</taxon>
        <taxon>Micromonas</taxon>
    </lineage>
</organism>
<proteinExistence type="predicted"/>
<dbReference type="KEGG" id="mis:MICPUN_59071"/>
<dbReference type="STRING" id="296587.C1E7N0"/>
<feature type="region of interest" description="Disordered" evidence="4">
    <location>
        <begin position="222"/>
        <end position="254"/>
    </location>
</feature>
<dbReference type="InterPro" id="IPR004948">
    <property type="entry name" value="Nuc-triphosphatase_THEP1"/>
</dbReference>
<gene>
    <name evidence="5" type="ORF">MICPUN_59071</name>
</gene>
<dbReference type="PANTHER" id="PTHR43146">
    <property type="entry name" value="CANCER-RELATED NUCLEOSIDE-TRIPHOSPHATASE"/>
    <property type="match status" value="1"/>
</dbReference>
<dbReference type="eggNOG" id="ENOG502QVJ8">
    <property type="taxonomic scope" value="Eukaryota"/>
</dbReference>
<dbReference type="SUPFAM" id="SSF52540">
    <property type="entry name" value="P-loop containing nucleoside triphosphate hydrolases"/>
    <property type="match status" value="1"/>
</dbReference>
<keyword evidence="2" id="KW-0378">Hydrolase</keyword>
<keyword evidence="6" id="KW-1185">Reference proteome</keyword>
<dbReference type="Proteomes" id="UP000002009">
    <property type="component" value="Chromosome 6"/>
</dbReference>
<sequence>MSPSAVRHVFLTGQPGVGKTTLVLKAIDALKTSPRTIGGFITTERRDGRGERCGFDVVTVGIDPPSSGTLATKAAAGSRPGKGVPAVGNYVVDVADFERVALDVLGRDADGPGRQRPDVTVVDEVGKMELHCVDFLPAVRRAMEDESTTVFGTIPMPRYGRTVPAVEAVRHDPRVAVVHVRRENRDAAAVAVAKALRDGHLDIDALVPFLQEGQAAKLGLAMDGGDGDGVPTDGVPTDGDGDGDGDGDRRVLGREEPEGCPCLLGGAHAARFRPECFTPGDLPDVEPRVLLLGETSSPKPAGGSALAMYEGRSMWRVMERFLLSASDEEKGSSVCDHATLVKAAVRSGVAVWDVLAEVHETAARNGSRRTKRAKTAADGASNDVVGLLERVHTIESVCFIGAKARVAFAKNFGGDKNDASITVENVGPAGGGVSREVSLIVLPSSSRANARVSMEQKARAWREALSR</sequence>
<dbReference type="GO" id="GO:0017111">
    <property type="term" value="F:ribonucleoside triphosphate phosphatase activity"/>
    <property type="evidence" value="ECO:0007669"/>
    <property type="project" value="InterPro"/>
</dbReference>
<accession>C1E7N0</accession>
<dbReference type="InterPro" id="IPR027417">
    <property type="entry name" value="P-loop_NTPase"/>
</dbReference>